<evidence type="ECO:0000256" key="1">
    <source>
        <dbReference type="SAM" id="Phobius"/>
    </source>
</evidence>
<dbReference type="EMBL" id="FZOF01000007">
    <property type="protein sequence ID" value="SNS68665.1"/>
    <property type="molecule type" value="Genomic_DNA"/>
</dbReference>
<evidence type="ECO:0000313" key="3">
    <source>
        <dbReference type="Proteomes" id="UP000198280"/>
    </source>
</evidence>
<protein>
    <recommendedName>
        <fullName evidence="4">DUF3592 domain-containing protein</fullName>
    </recommendedName>
</protein>
<reference evidence="2 3" key="1">
    <citation type="submission" date="2017-06" db="EMBL/GenBank/DDBJ databases">
        <authorList>
            <person name="Kim H.J."/>
            <person name="Triplett B.A."/>
        </authorList>
    </citation>
    <scope>NUCLEOTIDE SEQUENCE [LARGE SCALE GENOMIC DNA]</scope>
    <source>
        <strain evidence="2 3">CGMCC 4.1858</strain>
    </source>
</reference>
<proteinExistence type="predicted"/>
<sequence>MMCPVDCASQGAATRCDEVVECPDGTPRVNLVLGALFLVVGACLLTPAVMSTVELRDGVHTTGTVRTQLQGADDDRLWVTFTVANAEVTYRLPSTTDRRLLDDGDRLAVVYRPDRPDTVTAERDIGGTRLFVSSGMAALGLGLMAFAAVELRQEGRRRVRSDAEPSGSAG</sequence>
<organism evidence="2 3">
    <name type="scientific">Actinacidiphila glaucinigra</name>
    <dbReference type="NCBI Taxonomy" id="235986"/>
    <lineage>
        <taxon>Bacteria</taxon>
        <taxon>Bacillati</taxon>
        <taxon>Actinomycetota</taxon>
        <taxon>Actinomycetes</taxon>
        <taxon>Kitasatosporales</taxon>
        <taxon>Streptomycetaceae</taxon>
        <taxon>Actinacidiphila</taxon>
    </lineage>
</organism>
<keyword evidence="3" id="KW-1185">Reference proteome</keyword>
<evidence type="ECO:0000313" key="2">
    <source>
        <dbReference type="EMBL" id="SNS68665.1"/>
    </source>
</evidence>
<feature type="transmembrane region" description="Helical" evidence="1">
    <location>
        <begin position="31"/>
        <end position="50"/>
    </location>
</feature>
<dbReference type="AlphaFoldDB" id="A0A239GIE3"/>
<accession>A0A239GIE3</accession>
<feature type="transmembrane region" description="Helical" evidence="1">
    <location>
        <begin position="130"/>
        <end position="151"/>
    </location>
</feature>
<gene>
    <name evidence="2" type="ORF">SAMN05216252_107411</name>
</gene>
<evidence type="ECO:0008006" key="4">
    <source>
        <dbReference type="Google" id="ProtNLM"/>
    </source>
</evidence>
<keyword evidence="1" id="KW-0812">Transmembrane</keyword>
<name>A0A239GIE3_9ACTN</name>
<keyword evidence="1" id="KW-0472">Membrane</keyword>
<dbReference type="Proteomes" id="UP000198280">
    <property type="component" value="Unassembled WGS sequence"/>
</dbReference>
<keyword evidence="1" id="KW-1133">Transmembrane helix</keyword>